<dbReference type="Gene3D" id="1.10.510.10">
    <property type="entry name" value="Transferase(Phosphotransferase) domain 1"/>
    <property type="match status" value="1"/>
</dbReference>
<evidence type="ECO:0000313" key="3">
    <source>
        <dbReference type="EMBL" id="KAA8524971.1"/>
    </source>
</evidence>
<dbReference type="OrthoDB" id="25592at2759"/>
<evidence type="ECO:0000313" key="4">
    <source>
        <dbReference type="Proteomes" id="UP000325577"/>
    </source>
</evidence>
<dbReference type="PROSITE" id="PS50011">
    <property type="entry name" value="PROTEIN_KINASE_DOM"/>
    <property type="match status" value="1"/>
</dbReference>
<evidence type="ECO:0000256" key="1">
    <source>
        <dbReference type="SAM" id="MobiDB-lite"/>
    </source>
</evidence>
<dbReference type="EMBL" id="CM018047">
    <property type="protein sequence ID" value="KAA8524971.1"/>
    <property type="molecule type" value="Genomic_DNA"/>
</dbReference>
<feature type="domain" description="Protein kinase" evidence="2">
    <location>
        <begin position="64"/>
        <end position="339"/>
    </location>
</feature>
<dbReference type="Proteomes" id="UP000325577">
    <property type="component" value="Linkage Group LG4"/>
</dbReference>
<dbReference type="GO" id="GO:0005524">
    <property type="term" value="F:ATP binding"/>
    <property type="evidence" value="ECO:0007669"/>
    <property type="project" value="InterPro"/>
</dbReference>
<gene>
    <name evidence="3" type="ORF">F0562_011391</name>
</gene>
<reference evidence="3 4" key="1">
    <citation type="submission" date="2019-09" db="EMBL/GenBank/DDBJ databases">
        <title>A chromosome-level genome assembly of the Chinese tupelo Nyssa sinensis.</title>
        <authorList>
            <person name="Yang X."/>
            <person name="Kang M."/>
            <person name="Yang Y."/>
            <person name="Xiong H."/>
            <person name="Wang M."/>
            <person name="Zhang Z."/>
            <person name="Wang Z."/>
            <person name="Wu H."/>
            <person name="Ma T."/>
            <person name="Liu J."/>
            <person name="Xi Z."/>
        </authorList>
    </citation>
    <scope>NUCLEOTIDE SEQUENCE [LARGE SCALE GENOMIC DNA]</scope>
    <source>
        <strain evidence="3">J267</strain>
        <tissue evidence="3">Leaf</tissue>
    </source>
</reference>
<organism evidence="3 4">
    <name type="scientific">Nyssa sinensis</name>
    <dbReference type="NCBI Taxonomy" id="561372"/>
    <lineage>
        <taxon>Eukaryota</taxon>
        <taxon>Viridiplantae</taxon>
        <taxon>Streptophyta</taxon>
        <taxon>Embryophyta</taxon>
        <taxon>Tracheophyta</taxon>
        <taxon>Spermatophyta</taxon>
        <taxon>Magnoliopsida</taxon>
        <taxon>eudicotyledons</taxon>
        <taxon>Gunneridae</taxon>
        <taxon>Pentapetalae</taxon>
        <taxon>asterids</taxon>
        <taxon>Cornales</taxon>
        <taxon>Nyssaceae</taxon>
        <taxon>Nyssa</taxon>
    </lineage>
</organism>
<dbReference type="GO" id="GO:0007165">
    <property type="term" value="P:signal transduction"/>
    <property type="evidence" value="ECO:0007669"/>
    <property type="project" value="TreeGrafter"/>
</dbReference>
<dbReference type="CDD" id="cd06606">
    <property type="entry name" value="STKc_MAPKKK"/>
    <property type="match status" value="1"/>
</dbReference>
<name>A0A5J5A6B7_9ASTE</name>
<dbReference type="SUPFAM" id="SSF56112">
    <property type="entry name" value="Protein kinase-like (PK-like)"/>
    <property type="match status" value="1"/>
</dbReference>
<proteinExistence type="predicted"/>
<dbReference type="PANTHER" id="PTHR48011:SF51">
    <property type="entry name" value="PROTEIN KINASE SUPERFAMILY PROTEIN"/>
    <property type="match status" value="1"/>
</dbReference>
<dbReference type="InterPro" id="IPR052751">
    <property type="entry name" value="Plant_MAPKKK"/>
</dbReference>
<dbReference type="SMART" id="SM00220">
    <property type="entry name" value="S_TKc"/>
    <property type="match status" value="1"/>
</dbReference>
<keyword evidence="4" id="KW-1185">Reference proteome</keyword>
<dbReference type="PROSITE" id="PS00108">
    <property type="entry name" value="PROTEIN_KINASE_ST"/>
    <property type="match status" value="1"/>
</dbReference>
<dbReference type="InterPro" id="IPR000719">
    <property type="entry name" value="Prot_kinase_dom"/>
</dbReference>
<dbReference type="InterPro" id="IPR008271">
    <property type="entry name" value="Ser/Thr_kinase_AS"/>
</dbReference>
<feature type="region of interest" description="Disordered" evidence="1">
    <location>
        <begin position="1"/>
        <end position="43"/>
    </location>
</feature>
<protein>
    <recommendedName>
        <fullName evidence="2">Protein kinase domain-containing protein</fullName>
    </recommendedName>
</protein>
<accession>A0A5J5A6B7</accession>
<dbReference type="Pfam" id="PF00069">
    <property type="entry name" value="Pkinase"/>
    <property type="match status" value="1"/>
</dbReference>
<dbReference type="PANTHER" id="PTHR48011">
    <property type="entry name" value="CCR4-NOT TRANSCRIPTIONAL COMPLEX SUBUNIT CAF120-RELATED"/>
    <property type="match status" value="1"/>
</dbReference>
<dbReference type="GO" id="GO:0004672">
    <property type="term" value="F:protein kinase activity"/>
    <property type="evidence" value="ECO:0007669"/>
    <property type="project" value="InterPro"/>
</dbReference>
<dbReference type="InterPro" id="IPR011009">
    <property type="entry name" value="Kinase-like_dom_sf"/>
</dbReference>
<dbReference type="AlphaFoldDB" id="A0A5J5A6B7"/>
<sequence length="345" mass="38446">MRNVFQSTTDRRENVRSAPESLQSVTDRRDRASIGDGKSSPSLIDDEKFGATLVAASTANSRDGDGKWQWLRGSYGSVYLARTRIPNSRLLPLIAIKSAVFLKSSSLQKEREILLEILRGCPEIICCYGHQVTIENGQLLYNLLLEFAPGGTLADLIKNKNCGGMLPESDVRRYTHMILKGLSYMHEKGYVHCDIKPSNILVFPADHQEQDGVNRLKIADFGRAKRSGAGDFYVDGRLRNFRGTALYSSPESVACGLHEAPMDIWSLGCVIVEMVTGKPAWSYRDMHHLLCGIGFGGDDDLPKIPEGMSTNGKDFVIRCLVREPNERWTAKMLLNHPFILDITPN</sequence>
<evidence type="ECO:0000259" key="2">
    <source>
        <dbReference type="PROSITE" id="PS50011"/>
    </source>
</evidence>